<reference evidence="2 3" key="1">
    <citation type="submission" date="2017-06" db="EMBL/GenBank/DDBJ databases">
        <authorList>
            <person name="Kim H.J."/>
            <person name="Triplett B.A."/>
        </authorList>
    </citation>
    <scope>NUCLEOTIDE SEQUENCE [LARGE SCALE GENOMIC DNA]</scope>
    <source>
        <strain evidence="2 3">DSM 44715</strain>
    </source>
</reference>
<sequence>MTAQTLDLVTHSPDGESRGLAFRVGDIFPMDPGLDQASQIDTAATEARPWGLRFLVVPRAGKHDKGTSEYTTGGQGDSQHPEDKGTD</sequence>
<evidence type="ECO:0000313" key="3">
    <source>
        <dbReference type="Proteomes" id="UP000198318"/>
    </source>
</evidence>
<dbReference type="OrthoDB" id="4306004at2"/>
<proteinExistence type="predicted"/>
<dbReference type="AlphaFoldDB" id="A0A239D164"/>
<dbReference type="Proteomes" id="UP000198318">
    <property type="component" value="Unassembled WGS sequence"/>
</dbReference>
<keyword evidence="3" id="KW-1185">Reference proteome</keyword>
<dbReference type="RefSeq" id="WP_089324356.1">
    <property type="nucleotide sequence ID" value="NZ_FZOR01000002.1"/>
</dbReference>
<evidence type="ECO:0000313" key="2">
    <source>
        <dbReference type="EMBL" id="SNS26080.1"/>
    </source>
</evidence>
<evidence type="ECO:0000256" key="1">
    <source>
        <dbReference type="SAM" id="MobiDB-lite"/>
    </source>
</evidence>
<accession>A0A239D164</accession>
<organism evidence="2 3">
    <name type="scientific">Actinomadura meyerae</name>
    <dbReference type="NCBI Taxonomy" id="240840"/>
    <lineage>
        <taxon>Bacteria</taxon>
        <taxon>Bacillati</taxon>
        <taxon>Actinomycetota</taxon>
        <taxon>Actinomycetes</taxon>
        <taxon>Streptosporangiales</taxon>
        <taxon>Thermomonosporaceae</taxon>
        <taxon>Actinomadura</taxon>
    </lineage>
</organism>
<name>A0A239D164_9ACTN</name>
<dbReference type="EMBL" id="FZOR01000002">
    <property type="protein sequence ID" value="SNS26080.1"/>
    <property type="molecule type" value="Genomic_DNA"/>
</dbReference>
<protein>
    <submittedName>
        <fullName evidence="2">Uncharacterized protein</fullName>
    </submittedName>
</protein>
<feature type="region of interest" description="Disordered" evidence="1">
    <location>
        <begin position="61"/>
        <end position="87"/>
    </location>
</feature>
<gene>
    <name evidence="2" type="ORF">SAMN05443665_100264</name>
</gene>